<feature type="region of interest" description="Disordered" evidence="1">
    <location>
        <begin position="1"/>
        <end position="27"/>
    </location>
</feature>
<gene>
    <name evidence="2" type="ORF">NCTC1934_04799</name>
</gene>
<reference evidence="2 3" key="1">
    <citation type="submission" date="2018-06" db="EMBL/GenBank/DDBJ databases">
        <authorList>
            <consortium name="Pathogen Informatics"/>
            <person name="Doyle S."/>
        </authorList>
    </citation>
    <scope>NUCLEOTIDE SEQUENCE [LARGE SCALE GENOMIC DNA]</scope>
    <source>
        <strain evidence="2 3">NCTC1934</strain>
    </source>
</reference>
<accession>A0A379JGJ0</accession>
<dbReference type="RefSeq" id="WP_039811841.1">
    <property type="nucleotide sequence ID" value="NZ_UGRY01000003.1"/>
</dbReference>
<feature type="compositionally biased region" description="Polar residues" evidence="1">
    <location>
        <begin position="223"/>
        <end position="236"/>
    </location>
</feature>
<dbReference type="STRING" id="1406858.GCA_000710895_00411"/>
<proteinExistence type="predicted"/>
<dbReference type="Proteomes" id="UP000255467">
    <property type="component" value="Unassembled WGS sequence"/>
</dbReference>
<feature type="compositionally biased region" description="Low complexity" evidence="1">
    <location>
        <begin position="342"/>
        <end position="356"/>
    </location>
</feature>
<sequence>MDPESLHAGTAARRAQRGAEREQQRVSHAGVDPDYIWRMERFTELTHAEIHARVREMDPAAMHESADTWVGIADSLSGAATGLHMTAQSALAEALRGQIAEAAEAAARAFVAEAMDVAEVARNAGHRITAAAYGAEAVRRTVPPPPDSVAPQTDSGAPTAGGGATTAFPTGASTVDPAAERFAAEQYQLALAALEANYVPIYPPAGSGVPAFEPTRSPLDSIESGSATALPTTTVSGDPFSAADRTNATGHGTRSDEAQDRENRSLSAPTEPTAAVGNSPAPGDPKQPSHTDPSRSEPSPHASPHDAPLTDPVIAPSGMTPDPTPHSRATPNPTTAPPYSSTPGPTALPGAPGTLASPPAPSDPGRSAPGQPTARTARMPTSSDIPPRHGASWLPGMYPPMAAGGSGQDAPRTIPAWLVWNRERELLGDPPPCGHEVIGANIPAARPCAEPE</sequence>
<feature type="compositionally biased region" description="Basic and acidic residues" evidence="1">
    <location>
        <begin position="253"/>
        <end position="264"/>
    </location>
</feature>
<feature type="compositionally biased region" description="Polar residues" evidence="1">
    <location>
        <begin position="327"/>
        <end position="341"/>
    </location>
</feature>
<dbReference type="AlphaFoldDB" id="A0A379JGJ0"/>
<evidence type="ECO:0008006" key="4">
    <source>
        <dbReference type="Google" id="ProtNLM"/>
    </source>
</evidence>
<dbReference type="InterPro" id="IPR038332">
    <property type="entry name" value="PPE_sf"/>
</dbReference>
<evidence type="ECO:0000313" key="2">
    <source>
        <dbReference type="EMBL" id="SUD47486.1"/>
    </source>
</evidence>
<name>A0A379JGJ0_9NOCA</name>
<evidence type="ECO:0000256" key="1">
    <source>
        <dbReference type="SAM" id="MobiDB-lite"/>
    </source>
</evidence>
<organism evidence="2 3">
    <name type="scientific">Nocardia otitidiscaviarum</name>
    <dbReference type="NCBI Taxonomy" id="1823"/>
    <lineage>
        <taxon>Bacteria</taxon>
        <taxon>Bacillati</taxon>
        <taxon>Actinomycetota</taxon>
        <taxon>Actinomycetes</taxon>
        <taxon>Mycobacteriales</taxon>
        <taxon>Nocardiaceae</taxon>
        <taxon>Nocardia</taxon>
    </lineage>
</organism>
<dbReference type="OrthoDB" id="4535522at2"/>
<protein>
    <recommendedName>
        <fullName evidence="4">PPE domain-containing protein</fullName>
    </recommendedName>
</protein>
<dbReference type="EMBL" id="UGRY01000003">
    <property type="protein sequence ID" value="SUD47486.1"/>
    <property type="molecule type" value="Genomic_DNA"/>
</dbReference>
<feature type="region of interest" description="Disordered" evidence="1">
    <location>
        <begin position="140"/>
        <end position="172"/>
    </location>
</feature>
<dbReference type="Gene3D" id="1.20.1260.20">
    <property type="entry name" value="PPE superfamily"/>
    <property type="match status" value="1"/>
</dbReference>
<evidence type="ECO:0000313" key="3">
    <source>
        <dbReference type="Proteomes" id="UP000255467"/>
    </source>
</evidence>
<keyword evidence="3" id="KW-1185">Reference proteome</keyword>
<feature type="region of interest" description="Disordered" evidence="1">
    <location>
        <begin position="212"/>
        <end position="409"/>
    </location>
</feature>